<evidence type="ECO:0000256" key="2">
    <source>
        <dbReference type="ARBA" id="ARBA00022695"/>
    </source>
</evidence>
<dbReference type="GO" id="GO:0016787">
    <property type="term" value="F:hydrolase activity"/>
    <property type="evidence" value="ECO:0007669"/>
    <property type="project" value="UniProtKB-KW"/>
</dbReference>
<dbReference type="Gene3D" id="1.10.340.70">
    <property type="match status" value="1"/>
</dbReference>
<accession>A0A9Q3PRG5</accession>
<evidence type="ECO:0000259" key="8">
    <source>
        <dbReference type="PROSITE" id="PS50878"/>
    </source>
</evidence>
<dbReference type="InterPro" id="IPR036397">
    <property type="entry name" value="RNaseH_sf"/>
</dbReference>
<dbReference type="OrthoDB" id="2680678at2759"/>
<evidence type="ECO:0000256" key="3">
    <source>
        <dbReference type="ARBA" id="ARBA00022722"/>
    </source>
</evidence>
<evidence type="ECO:0000256" key="6">
    <source>
        <dbReference type="ARBA" id="ARBA00022884"/>
    </source>
</evidence>
<dbReference type="Pfam" id="PF17917">
    <property type="entry name" value="RT_RNaseH"/>
    <property type="match status" value="1"/>
</dbReference>
<keyword evidence="7" id="KW-0695">RNA-directed DNA polymerase</keyword>
<dbReference type="InterPro" id="IPR041373">
    <property type="entry name" value="RT_RNaseH"/>
</dbReference>
<evidence type="ECO:0000313" key="10">
    <source>
        <dbReference type="EMBL" id="MBW0570650.1"/>
    </source>
</evidence>
<evidence type="ECO:0000259" key="9">
    <source>
        <dbReference type="PROSITE" id="PS50994"/>
    </source>
</evidence>
<dbReference type="InterPro" id="IPR000477">
    <property type="entry name" value="RT_dom"/>
</dbReference>
<evidence type="ECO:0000256" key="5">
    <source>
        <dbReference type="ARBA" id="ARBA00022801"/>
    </source>
</evidence>
<dbReference type="FunFam" id="1.10.340.70:FF:000001">
    <property type="entry name" value="Retrovirus-related Pol polyprotein from transposon gypsy-like Protein"/>
    <property type="match status" value="1"/>
</dbReference>
<dbReference type="Pfam" id="PF00665">
    <property type="entry name" value="rve"/>
    <property type="match status" value="1"/>
</dbReference>
<dbReference type="InterPro" id="IPR041588">
    <property type="entry name" value="Integrase_H2C2"/>
</dbReference>
<dbReference type="InterPro" id="IPR001584">
    <property type="entry name" value="Integrase_cat-core"/>
</dbReference>
<dbReference type="Pfam" id="PF17921">
    <property type="entry name" value="Integrase_H2C2"/>
    <property type="match status" value="1"/>
</dbReference>
<organism evidence="10 11">
    <name type="scientific">Austropuccinia psidii MF-1</name>
    <dbReference type="NCBI Taxonomy" id="1389203"/>
    <lineage>
        <taxon>Eukaryota</taxon>
        <taxon>Fungi</taxon>
        <taxon>Dikarya</taxon>
        <taxon>Basidiomycota</taxon>
        <taxon>Pucciniomycotina</taxon>
        <taxon>Pucciniomycetes</taxon>
        <taxon>Pucciniales</taxon>
        <taxon>Sphaerophragmiaceae</taxon>
        <taxon>Austropuccinia</taxon>
    </lineage>
</organism>
<dbReference type="PANTHER" id="PTHR37984">
    <property type="entry name" value="PROTEIN CBG26694"/>
    <property type="match status" value="1"/>
</dbReference>
<dbReference type="SUPFAM" id="SSF53098">
    <property type="entry name" value="Ribonuclease H-like"/>
    <property type="match status" value="1"/>
</dbReference>
<dbReference type="Gene3D" id="3.30.70.270">
    <property type="match status" value="2"/>
</dbReference>
<keyword evidence="1" id="KW-0808">Transferase</keyword>
<dbReference type="InterPro" id="IPR050951">
    <property type="entry name" value="Retrovirus_Pol_polyprotein"/>
</dbReference>
<dbReference type="GO" id="GO:0003723">
    <property type="term" value="F:RNA binding"/>
    <property type="evidence" value="ECO:0007669"/>
    <property type="project" value="UniProtKB-KW"/>
</dbReference>
<evidence type="ECO:0000256" key="1">
    <source>
        <dbReference type="ARBA" id="ARBA00022679"/>
    </source>
</evidence>
<dbReference type="SUPFAM" id="SSF56672">
    <property type="entry name" value="DNA/RNA polymerases"/>
    <property type="match status" value="1"/>
</dbReference>
<keyword evidence="6" id="KW-0694">RNA-binding</keyword>
<dbReference type="CDD" id="cd01647">
    <property type="entry name" value="RT_LTR"/>
    <property type="match status" value="1"/>
</dbReference>
<name>A0A9Q3PRG5_9BASI</name>
<proteinExistence type="predicted"/>
<dbReference type="PROSITE" id="PS50994">
    <property type="entry name" value="INTEGRASE"/>
    <property type="match status" value="1"/>
</dbReference>
<dbReference type="Gene3D" id="3.30.420.10">
    <property type="entry name" value="Ribonuclease H-like superfamily/Ribonuclease H"/>
    <property type="match status" value="1"/>
</dbReference>
<keyword evidence="4" id="KW-0255">Endonuclease</keyword>
<comment type="caution">
    <text evidence="10">The sequence shown here is derived from an EMBL/GenBank/DDBJ whole genome shotgun (WGS) entry which is preliminary data.</text>
</comment>
<feature type="non-terminal residue" evidence="10">
    <location>
        <position position="1"/>
    </location>
</feature>
<protein>
    <recommendedName>
        <fullName evidence="12">Reverse transcriptase</fullName>
    </recommendedName>
</protein>
<evidence type="ECO:0000313" key="11">
    <source>
        <dbReference type="Proteomes" id="UP000765509"/>
    </source>
</evidence>
<dbReference type="GO" id="GO:0004519">
    <property type="term" value="F:endonuclease activity"/>
    <property type="evidence" value="ECO:0007669"/>
    <property type="project" value="UniProtKB-KW"/>
</dbReference>
<dbReference type="GO" id="GO:0015074">
    <property type="term" value="P:DNA integration"/>
    <property type="evidence" value="ECO:0007669"/>
    <property type="project" value="InterPro"/>
</dbReference>
<keyword evidence="5" id="KW-0378">Hydrolase</keyword>
<dbReference type="PROSITE" id="PS50878">
    <property type="entry name" value="RT_POL"/>
    <property type="match status" value="1"/>
</dbReference>
<gene>
    <name evidence="10" type="ORF">O181_110365</name>
</gene>
<feature type="domain" description="Reverse transcriptase" evidence="8">
    <location>
        <begin position="70"/>
        <end position="250"/>
    </location>
</feature>
<dbReference type="InterPro" id="IPR043128">
    <property type="entry name" value="Rev_trsase/Diguanyl_cyclase"/>
</dbReference>
<dbReference type="CDD" id="cd09274">
    <property type="entry name" value="RNase_HI_RT_Ty3"/>
    <property type="match status" value="1"/>
</dbReference>
<dbReference type="InterPro" id="IPR012337">
    <property type="entry name" value="RNaseH-like_sf"/>
</dbReference>
<dbReference type="EMBL" id="AVOT02086628">
    <property type="protein sequence ID" value="MBW0570650.1"/>
    <property type="molecule type" value="Genomic_DNA"/>
</dbReference>
<reference evidence="10" key="1">
    <citation type="submission" date="2021-03" db="EMBL/GenBank/DDBJ databases">
        <title>Draft genome sequence of rust myrtle Austropuccinia psidii MF-1, a brazilian biotype.</title>
        <authorList>
            <person name="Quecine M.C."/>
            <person name="Pachon D.M.R."/>
            <person name="Bonatelli M.L."/>
            <person name="Correr F.H."/>
            <person name="Franceschini L.M."/>
            <person name="Leite T.F."/>
            <person name="Margarido G.R.A."/>
            <person name="Almeida C.A."/>
            <person name="Ferrarezi J.A."/>
            <person name="Labate C.A."/>
        </authorList>
    </citation>
    <scope>NUCLEOTIDE SEQUENCE</scope>
    <source>
        <strain evidence="10">MF-1</strain>
    </source>
</reference>
<evidence type="ECO:0008006" key="12">
    <source>
        <dbReference type="Google" id="ProtNLM"/>
    </source>
</evidence>
<sequence>MDLPPLSFHASLEEQWDEEEEPEEIETVLKVVPPAYHQYLDVFSKVKAEKLPPHRACDHHIELEGLLPPIGVIYSLSNQESETLRAYISENKKDGGLRLCVDYHKLNAVTRKNRYPVSPMNQLLTVFKGSTIFSKIDLRGAYNLLRIKEGDEHLTAFRTKYGSYEYLVMPFGLTNAPASFQNLVNDIFADLLDVFVVVYPDDIMLFSTSEAEHVKHVASVLQRLRDNNLFAKASKCVFHASSVEYLSYVVSSDGLKMDSSKEALSQFQSLKEAFTTAPILSHFNPSLPTLVETDASDYALGAVLSQVNDSGKHPISFDSRKLLQAELNYEIHDKELLGIVWALKRWKEFLLSLSNPFEVLTDHSSLQYFVSSKVLTRHQARWTEFLSEFHFTITYRPGRLATLPDALSCQDNVYPERRVDFISKNPQNFRQVIKQDGIQESRFFSIKVEVFLDLVDKIQKEVWKDKDYKEILKQLARGKSIPDYSLEPQAKFLLFKDRVVIPRNEELKLNILQKRHDSPLAGHPGQEKTLKLIKRDFYWAGMNQFIKEYVSSCQQFSRNKNIHHKKFRLLKPLQIPSGPWNSLSMDFITQLPLSNSFDSILVVVDRFSKMAIFIPTYGTITALDLSQIFISHVFYKHGLPVSIVSDRGSLFFSSFWTQLCQKLKISRDLSTAFHPETDGQTER</sequence>
<evidence type="ECO:0000256" key="7">
    <source>
        <dbReference type="ARBA" id="ARBA00022918"/>
    </source>
</evidence>
<dbReference type="AlphaFoldDB" id="A0A9Q3PRG5"/>
<keyword evidence="11" id="KW-1185">Reference proteome</keyword>
<dbReference type="GO" id="GO:0003964">
    <property type="term" value="F:RNA-directed DNA polymerase activity"/>
    <property type="evidence" value="ECO:0007669"/>
    <property type="project" value="UniProtKB-KW"/>
</dbReference>
<evidence type="ECO:0000256" key="4">
    <source>
        <dbReference type="ARBA" id="ARBA00022759"/>
    </source>
</evidence>
<dbReference type="Pfam" id="PF00078">
    <property type="entry name" value="RVT_1"/>
    <property type="match status" value="1"/>
</dbReference>
<feature type="domain" description="Integrase catalytic" evidence="9">
    <location>
        <begin position="575"/>
        <end position="683"/>
    </location>
</feature>
<keyword evidence="2" id="KW-0548">Nucleotidyltransferase</keyword>
<dbReference type="InterPro" id="IPR043502">
    <property type="entry name" value="DNA/RNA_pol_sf"/>
</dbReference>
<dbReference type="Proteomes" id="UP000765509">
    <property type="component" value="Unassembled WGS sequence"/>
</dbReference>
<dbReference type="GO" id="GO:0005634">
    <property type="term" value="C:nucleus"/>
    <property type="evidence" value="ECO:0007669"/>
    <property type="project" value="UniProtKB-ARBA"/>
</dbReference>
<dbReference type="PANTHER" id="PTHR37984:SF5">
    <property type="entry name" value="PROTEIN NYNRIN-LIKE"/>
    <property type="match status" value="1"/>
</dbReference>
<keyword evidence="3" id="KW-0540">Nuclease</keyword>